<accession>A0A2I0A5V2</accession>
<keyword evidence="2" id="KW-0963">Cytoplasm</keyword>
<dbReference type="EMBL" id="KZ452015">
    <property type="protein sequence ID" value="PKA50920.1"/>
    <property type="molecule type" value="Genomic_DNA"/>
</dbReference>
<protein>
    <recommendedName>
        <fullName evidence="4">YTH domain-containing family protein</fullName>
    </recommendedName>
</protein>
<reference evidence="7 8" key="1">
    <citation type="journal article" date="2017" name="Nature">
        <title>The Apostasia genome and the evolution of orchids.</title>
        <authorList>
            <person name="Zhang G.Q."/>
            <person name="Liu K.W."/>
            <person name="Li Z."/>
            <person name="Lohaus R."/>
            <person name="Hsiao Y.Y."/>
            <person name="Niu S.C."/>
            <person name="Wang J.Y."/>
            <person name="Lin Y.C."/>
            <person name="Xu Q."/>
            <person name="Chen L.J."/>
            <person name="Yoshida K."/>
            <person name="Fujiwara S."/>
            <person name="Wang Z.W."/>
            <person name="Zhang Y.Q."/>
            <person name="Mitsuda N."/>
            <person name="Wang M."/>
            <person name="Liu G.H."/>
            <person name="Pecoraro L."/>
            <person name="Huang H.X."/>
            <person name="Xiao X.J."/>
            <person name="Lin M."/>
            <person name="Wu X.Y."/>
            <person name="Wu W.L."/>
            <person name="Chen Y.Y."/>
            <person name="Chang S.B."/>
            <person name="Sakamoto S."/>
            <person name="Ohme-Takagi M."/>
            <person name="Yagi M."/>
            <person name="Zeng S.J."/>
            <person name="Shen C.Y."/>
            <person name="Yeh C.M."/>
            <person name="Luo Y.B."/>
            <person name="Tsai W.C."/>
            <person name="Van de Peer Y."/>
            <person name="Liu Z.J."/>
        </authorList>
    </citation>
    <scope>NUCLEOTIDE SEQUENCE [LARGE SCALE GENOMIC DNA]</scope>
    <source>
        <strain evidence="8">cv. Shenzhen</strain>
        <tissue evidence="7">Stem</tissue>
    </source>
</reference>
<comment type="subcellular location">
    <subcellularLocation>
        <location evidence="1">Cytoplasm</location>
    </subcellularLocation>
</comment>
<keyword evidence="8" id="KW-1185">Reference proteome</keyword>
<dbReference type="Proteomes" id="UP000236161">
    <property type="component" value="Unassembled WGS sequence"/>
</dbReference>
<evidence type="ECO:0000256" key="3">
    <source>
        <dbReference type="ARBA" id="ARBA00022884"/>
    </source>
</evidence>
<evidence type="ECO:0000313" key="7">
    <source>
        <dbReference type="EMBL" id="PKA50920.1"/>
    </source>
</evidence>
<proteinExistence type="inferred from homology"/>
<dbReference type="GO" id="GO:0061157">
    <property type="term" value="P:mRNA destabilization"/>
    <property type="evidence" value="ECO:0007669"/>
    <property type="project" value="TreeGrafter"/>
</dbReference>
<dbReference type="GO" id="GO:1990247">
    <property type="term" value="F:N6-methyladenosine-containing RNA reader activity"/>
    <property type="evidence" value="ECO:0007669"/>
    <property type="project" value="UniProtKB-UniRule"/>
</dbReference>
<dbReference type="PROSITE" id="PS50882">
    <property type="entry name" value="YTH"/>
    <property type="match status" value="1"/>
</dbReference>
<sequence length="652" mass="71789">MAPVPAPAEKATDLLQKLSLESKNKTFDSPEVVKKPSGIQYGPANGVEAPKFQISSSERSITPVHLDYNMSSLPNAYPSTAYYYGGYDGSLGEWDEYYRYTNPEGVEVPHGVYSDVYHQGYGYPPYGAYPSSGLPVTTLAHDCQMYGAQHYQYPSSYFQPQAAYSSNSAPIPQGGATPPVVTDQSSVTVDSAKLNSNGVANFSENGKKGSVPSKQGQESSPFISGGAYGGGVLLGGHPSSGHQDTRFSYDGIRSPVPWYDGPAYSPSYLRSATTNHVSSTFSHKASLASSRNQNGLNAPRQTQAMGPTATSVMNRIYPNMGVYGQCGSTHRSSIAYGSNIYDSRTSGRWGLFADSNYKPRVRSNGFYSYSNENSDGLSELNRGPRANRLKIQKGPTITLAVRGQSLSSNENIEDPGVSPDQEKYNRADFPDKYSNAKFFVIKSYSEDDIHQSIKYSVWASTPNGNKKLDDAYKEAQDQADRCPVFLFFSVNTSGQFVGIAEMVGPVDFNKTVDYWQQDKWNGCFIVKWHVVKDVPNNVLKHITVENNDNKPVTNSRDTQEVKLEQGLQMLKIFKEYSNKTSILDDFSFYEGRQKAMQEKRAKQQQLNKQIVDIKLVDPVDVKGKDESKVDQPKDSRPVTEKKAVANGVASAC</sequence>
<comment type="function">
    <text evidence="4">Specifically recognizes and binds N6-methyladenosine (m6A)-containing RNAs, and regulates mRNA stability. M6A is a modification present at internal sites of mRNAs and some non-coding RNAs and plays a role in mRNA stability and processing.</text>
</comment>
<feature type="region of interest" description="Disordered" evidence="5">
    <location>
        <begin position="622"/>
        <end position="652"/>
    </location>
</feature>
<evidence type="ECO:0000256" key="5">
    <source>
        <dbReference type="SAM" id="MobiDB-lite"/>
    </source>
</evidence>
<organism evidence="7 8">
    <name type="scientific">Apostasia shenzhenica</name>
    <dbReference type="NCBI Taxonomy" id="1088818"/>
    <lineage>
        <taxon>Eukaryota</taxon>
        <taxon>Viridiplantae</taxon>
        <taxon>Streptophyta</taxon>
        <taxon>Embryophyta</taxon>
        <taxon>Tracheophyta</taxon>
        <taxon>Spermatophyta</taxon>
        <taxon>Magnoliopsida</taxon>
        <taxon>Liliopsida</taxon>
        <taxon>Asparagales</taxon>
        <taxon>Orchidaceae</taxon>
        <taxon>Apostasioideae</taxon>
        <taxon>Apostasia</taxon>
    </lineage>
</organism>
<dbReference type="FunFam" id="3.10.590.10:FF:000001">
    <property type="entry name" value="YTH domain family 1, isoform CRA_a"/>
    <property type="match status" value="1"/>
</dbReference>
<dbReference type="InterPro" id="IPR007275">
    <property type="entry name" value="YTH_domain"/>
</dbReference>
<dbReference type="STRING" id="1088818.A0A2I0A5V2"/>
<dbReference type="Gene3D" id="3.10.590.10">
    <property type="entry name" value="ph1033 like domains"/>
    <property type="match status" value="1"/>
</dbReference>
<dbReference type="InterPro" id="IPR045168">
    <property type="entry name" value="YTH_prot"/>
</dbReference>
<dbReference type="GO" id="GO:0003729">
    <property type="term" value="F:mRNA binding"/>
    <property type="evidence" value="ECO:0007669"/>
    <property type="project" value="UniProtKB-UniRule"/>
</dbReference>
<evidence type="ECO:0000256" key="4">
    <source>
        <dbReference type="RuleBase" id="RU369095"/>
    </source>
</evidence>
<evidence type="ECO:0000313" key="8">
    <source>
        <dbReference type="Proteomes" id="UP000236161"/>
    </source>
</evidence>
<dbReference type="Pfam" id="PF04146">
    <property type="entry name" value="YTH"/>
    <property type="match status" value="1"/>
</dbReference>
<feature type="region of interest" description="Disordered" evidence="5">
    <location>
        <begin position="197"/>
        <end position="220"/>
    </location>
</feature>
<evidence type="ECO:0000256" key="2">
    <source>
        <dbReference type="ARBA" id="ARBA00022490"/>
    </source>
</evidence>
<dbReference type="PANTHER" id="PTHR12357">
    <property type="entry name" value="YTH YT521-B HOMOLOGY DOMAIN-CONTAINING"/>
    <property type="match status" value="1"/>
</dbReference>
<dbReference type="CDD" id="cd21134">
    <property type="entry name" value="YTH"/>
    <property type="match status" value="1"/>
</dbReference>
<feature type="compositionally biased region" description="Basic and acidic residues" evidence="5">
    <location>
        <begin position="622"/>
        <end position="643"/>
    </location>
</feature>
<feature type="domain" description="YTH" evidence="6">
    <location>
        <begin position="436"/>
        <end position="573"/>
    </location>
</feature>
<dbReference type="AlphaFoldDB" id="A0A2I0A5V2"/>
<feature type="region of interest" description="Disordered" evidence="5">
    <location>
        <begin position="283"/>
        <end position="306"/>
    </location>
</feature>
<dbReference type="OrthoDB" id="306690at2759"/>
<comment type="similarity">
    <text evidence="4">Belongs to the YTHDF family.</text>
</comment>
<evidence type="ECO:0000256" key="1">
    <source>
        <dbReference type="ARBA" id="ARBA00004496"/>
    </source>
</evidence>
<evidence type="ECO:0000259" key="6">
    <source>
        <dbReference type="PROSITE" id="PS50882"/>
    </source>
</evidence>
<name>A0A2I0A5V2_9ASPA</name>
<dbReference type="GO" id="GO:0005737">
    <property type="term" value="C:cytoplasm"/>
    <property type="evidence" value="ECO:0007669"/>
    <property type="project" value="UniProtKB-SubCell"/>
</dbReference>
<keyword evidence="3 4" id="KW-0694">RNA-binding</keyword>
<gene>
    <name evidence="7" type="primary">CPSF30</name>
    <name evidence="7" type="ORF">AXF42_Ash007575</name>
</gene>
<dbReference type="PANTHER" id="PTHR12357:SF99">
    <property type="entry name" value="YTH DOMAIN-CONTAINING PROTEIN ECT2-RELATED"/>
    <property type="match status" value="1"/>
</dbReference>
<feature type="region of interest" description="Disordered" evidence="5">
    <location>
        <begin position="402"/>
        <end position="428"/>
    </location>
</feature>